<dbReference type="PANTHER" id="PTHR24189">
    <property type="entry name" value="MYOTROPHIN"/>
    <property type="match status" value="1"/>
</dbReference>
<organism evidence="4 5">
    <name type="scientific">Aspergillus fijiensis CBS 313.89</name>
    <dbReference type="NCBI Taxonomy" id="1448319"/>
    <lineage>
        <taxon>Eukaryota</taxon>
        <taxon>Fungi</taxon>
        <taxon>Dikarya</taxon>
        <taxon>Ascomycota</taxon>
        <taxon>Pezizomycotina</taxon>
        <taxon>Eurotiomycetes</taxon>
        <taxon>Eurotiomycetidae</taxon>
        <taxon>Eurotiales</taxon>
        <taxon>Aspergillaceae</taxon>
        <taxon>Aspergillus</taxon>
    </lineage>
</organism>
<proteinExistence type="predicted"/>
<dbReference type="AlphaFoldDB" id="A0A8G1RPI2"/>
<protein>
    <submittedName>
        <fullName evidence="4">Ankyrin</fullName>
    </submittedName>
</protein>
<dbReference type="Proteomes" id="UP000249789">
    <property type="component" value="Unassembled WGS sequence"/>
</dbReference>
<dbReference type="EMBL" id="KZ824648">
    <property type="protein sequence ID" value="RAK76514.1"/>
    <property type="molecule type" value="Genomic_DNA"/>
</dbReference>
<evidence type="ECO:0000313" key="5">
    <source>
        <dbReference type="Proteomes" id="UP000249789"/>
    </source>
</evidence>
<dbReference type="SMART" id="SM00248">
    <property type="entry name" value="ANK"/>
    <property type="match status" value="4"/>
</dbReference>
<name>A0A8G1RPI2_9EURO</name>
<dbReference type="Gene3D" id="1.25.40.20">
    <property type="entry name" value="Ankyrin repeat-containing domain"/>
    <property type="match status" value="2"/>
</dbReference>
<dbReference type="GeneID" id="63867516"/>
<evidence type="ECO:0000256" key="1">
    <source>
        <dbReference type="ARBA" id="ARBA00022737"/>
    </source>
</evidence>
<accession>A0A8G1RPI2</accession>
<gene>
    <name evidence="4" type="ORF">BO72DRAFT_528399</name>
</gene>
<dbReference type="RefSeq" id="XP_040800524.1">
    <property type="nucleotide sequence ID" value="XM_040950181.1"/>
</dbReference>
<dbReference type="Pfam" id="PF00023">
    <property type="entry name" value="Ank"/>
    <property type="match status" value="1"/>
</dbReference>
<dbReference type="VEuPathDB" id="FungiDB:BO72DRAFT_528399"/>
<dbReference type="PROSITE" id="PS50297">
    <property type="entry name" value="ANK_REP_REGION"/>
    <property type="match status" value="1"/>
</dbReference>
<feature type="repeat" description="ANK" evidence="3">
    <location>
        <begin position="201"/>
        <end position="233"/>
    </location>
</feature>
<keyword evidence="5" id="KW-1185">Reference proteome</keyword>
<dbReference type="OrthoDB" id="341259at2759"/>
<dbReference type="InterPro" id="IPR002110">
    <property type="entry name" value="Ankyrin_rpt"/>
</dbReference>
<dbReference type="InterPro" id="IPR036770">
    <property type="entry name" value="Ankyrin_rpt-contain_sf"/>
</dbReference>
<dbReference type="InterPro" id="IPR050745">
    <property type="entry name" value="Multifunctional_regulatory"/>
</dbReference>
<evidence type="ECO:0000256" key="2">
    <source>
        <dbReference type="ARBA" id="ARBA00023043"/>
    </source>
</evidence>
<keyword evidence="2 3" id="KW-0040">ANK repeat</keyword>
<keyword evidence="1" id="KW-0677">Repeat</keyword>
<sequence length="270" mass="29072">MAPNNPFIDAFHDACFEGNLPQTQALLASGRLISPTDLDEALNLATGEAHPDIVTALFAAGARVTRDSASFLTGKSGHQHPSIVRCYLDHGLDPNSVVSNGEPLLRESSFLKDPACARELLSRGADPNRRGPRGVTPLACALEYVCEDTSLFELLVEHGAKLEADLLFEAVSSRGEGGGGAGCKTRFLLGKGLDPNTTSPEWGTPLHRAVSLAKEEVVRVLLEAGADPAARVRCRQFADQSPSEVAERRRLRNPELLASRRTILEMLLRS</sequence>
<dbReference type="SUPFAM" id="SSF48403">
    <property type="entry name" value="Ankyrin repeat"/>
    <property type="match status" value="1"/>
</dbReference>
<reference evidence="4 5" key="1">
    <citation type="submission" date="2018-02" db="EMBL/GenBank/DDBJ databases">
        <title>The genomes of Aspergillus section Nigri reveals drivers in fungal speciation.</title>
        <authorList>
            <consortium name="DOE Joint Genome Institute"/>
            <person name="Vesth T.C."/>
            <person name="Nybo J."/>
            <person name="Theobald S."/>
            <person name="Brandl J."/>
            <person name="Frisvad J.C."/>
            <person name="Nielsen K.F."/>
            <person name="Lyhne E.K."/>
            <person name="Kogle M.E."/>
            <person name="Kuo A."/>
            <person name="Riley R."/>
            <person name="Clum A."/>
            <person name="Nolan M."/>
            <person name="Lipzen A."/>
            <person name="Salamov A."/>
            <person name="Henrissat B."/>
            <person name="Wiebenga A."/>
            <person name="De vries R.P."/>
            <person name="Grigoriev I.V."/>
            <person name="Mortensen U.H."/>
            <person name="Andersen M.R."/>
            <person name="Baker S.E."/>
        </authorList>
    </citation>
    <scope>NUCLEOTIDE SEQUENCE [LARGE SCALE GENOMIC DNA]</scope>
    <source>
        <strain evidence="4 5">CBS 313.89</strain>
    </source>
</reference>
<evidence type="ECO:0000256" key="3">
    <source>
        <dbReference type="PROSITE-ProRule" id="PRU00023"/>
    </source>
</evidence>
<dbReference type="PANTHER" id="PTHR24189:SF50">
    <property type="entry name" value="ANKYRIN REPEAT AND SOCS BOX PROTEIN 2"/>
    <property type="match status" value="1"/>
</dbReference>
<evidence type="ECO:0000313" key="4">
    <source>
        <dbReference type="EMBL" id="RAK76514.1"/>
    </source>
</evidence>
<dbReference type="PROSITE" id="PS50088">
    <property type="entry name" value="ANK_REPEAT"/>
    <property type="match status" value="1"/>
</dbReference>